<accession>A0A3P7F0F7</accession>
<evidence type="ECO:0000313" key="1">
    <source>
        <dbReference type="EMBL" id="VDM04658.1"/>
    </source>
</evidence>
<evidence type="ECO:0000313" key="2">
    <source>
        <dbReference type="Proteomes" id="UP000275846"/>
    </source>
</evidence>
<name>A0A3P7F0F7_SCHSO</name>
<dbReference type="AlphaFoldDB" id="A0A3P7F0F7"/>
<dbReference type="SUPFAM" id="SSF55753">
    <property type="entry name" value="Actin depolymerizing proteins"/>
    <property type="match status" value="1"/>
</dbReference>
<proteinExistence type="predicted"/>
<dbReference type="OrthoDB" id="5859969at2759"/>
<dbReference type="STRING" id="70667.A0A3P7F0F7"/>
<keyword evidence="2" id="KW-1185">Reference proteome</keyword>
<reference evidence="1 2" key="1">
    <citation type="submission" date="2018-11" db="EMBL/GenBank/DDBJ databases">
        <authorList>
            <consortium name="Pathogen Informatics"/>
        </authorList>
    </citation>
    <scope>NUCLEOTIDE SEQUENCE [LARGE SCALE GENOMIC DNA]</scope>
    <source>
        <strain evidence="1 2">NST_G2</strain>
    </source>
</reference>
<protein>
    <submittedName>
        <fullName evidence="1">Uncharacterized protein</fullName>
    </submittedName>
</protein>
<organism evidence="1 2">
    <name type="scientific">Schistocephalus solidus</name>
    <name type="common">Tapeworm</name>
    <dbReference type="NCBI Taxonomy" id="70667"/>
    <lineage>
        <taxon>Eukaryota</taxon>
        <taxon>Metazoa</taxon>
        <taxon>Spiralia</taxon>
        <taxon>Lophotrochozoa</taxon>
        <taxon>Platyhelminthes</taxon>
        <taxon>Cestoda</taxon>
        <taxon>Eucestoda</taxon>
        <taxon>Diphyllobothriidea</taxon>
        <taxon>Diphyllobothriidae</taxon>
        <taxon>Schistocephalus</taxon>
    </lineage>
</organism>
<gene>
    <name evidence="1" type="ORF">SSLN_LOCUS18272</name>
</gene>
<dbReference type="Proteomes" id="UP000275846">
    <property type="component" value="Unassembled WGS sequence"/>
</dbReference>
<dbReference type="EMBL" id="UYSU01044049">
    <property type="protein sequence ID" value="VDM04658.1"/>
    <property type="molecule type" value="Genomic_DNA"/>
</dbReference>
<sequence>MTWFAYFPAYEYNVAAIHPTPLPNQIDLPKECINVSQSCEKLKPEAIADLAPANSGSYHLYRFEHTHEGKQLSTLSDADFHGHRPAVYINQHLLWYLMSVSVRHLNRAFGSSHSASSAYQKWPTWHSHIQRPTPTKRAGHLTHLKFENRLSSFRTQYL</sequence>